<evidence type="ECO:0000313" key="1">
    <source>
        <dbReference type="EMBL" id="RJX44853.1"/>
    </source>
</evidence>
<name>A0A3A6PSE9_9EURY</name>
<evidence type="ECO:0000313" key="2">
    <source>
        <dbReference type="Proteomes" id="UP000276588"/>
    </source>
</evidence>
<comment type="caution">
    <text evidence="1">The sequence shown here is derived from an EMBL/GenBank/DDBJ whole genome shotgun (WGS) entry which is preliminary data.</text>
</comment>
<protein>
    <submittedName>
        <fullName evidence="1">Uncharacterized protein</fullName>
    </submittedName>
</protein>
<dbReference type="Pfam" id="PF25251">
    <property type="entry name" value="DUF7853"/>
    <property type="match status" value="1"/>
</dbReference>
<sequence>MTASVTDPCGRLELPHAEAWAAHATVEHWLRDAVDRTTVDDVRIERVSRILDRLEADGVFTTDELSLLCELCRDRLAASAVPTRDHSSLRAVIEAAETQRERCTQ</sequence>
<dbReference type="AlphaFoldDB" id="A0A3A6PSE9"/>
<proteinExistence type="predicted"/>
<dbReference type="OrthoDB" id="338160at2157"/>
<dbReference type="RefSeq" id="WP_120084099.1">
    <property type="nucleotide sequence ID" value="NZ_QKNY01000003.1"/>
</dbReference>
<keyword evidence="2" id="KW-1185">Reference proteome</keyword>
<dbReference type="InterPro" id="IPR057175">
    <property type="entry name" value="DUF7853"/>
</dbReference>
<dbReference type="EMBL" id="QKNY01000003">
    <property type="protein sequence ID" value="RJX44853.1"/>
    <property type="molecule type" value="Genomic_DNA"/>
</dbReference>
<accession>A0A3A6PSE9</accession>
<organism evidence="1 2">
    <name type="scientific">Halonotius aquaticus</name>
    <dbReference type="NCBI Taxonomy" id="2216978"/>
    <lineage>
        <taxon>Archaea</taxon>
        <taxon>Methanobacteriati</taxon>
        <taxon>Methanobacteriota</taxon>
        <taxon>Stenosarchaea group</taxon>
        <taxon>Halobacteria</taxon>
        <taxon>Halobacteriales</taxon>
        <taxon>Haloferacaceae</taxon>
        <taxon>Halonotius</taxon>
    </lineage>
</organism>
<gene>
    <name evidence="1" type="ORF">DM826_01745</name>
</gene>
<reference evidence="1 2" key="1">
    <citation type="submission" date="2018-06" db="EMBL/GenBank/DDBJ databases">
        <title>Halonotius sp. F13-13 a new haloarchaeeon isolated from a solar saltern from Isla Cristina, Huelva, Spain.</title>
        <authorList>
            <person name="Duran-Viseras A."/>
            <person name="Sanchez-Porro C."/>
            <person name="Ventosa A."/>
        </authorList>
    </citation>
    <scope>NUCLEOTIDE SEQUENCE [LARGE SCALE GENOMIC DNA]</scope>
    <source>
        <strain evidence="1 2">F13-13</strain>
    </source>
</reference>
<dbReference type="Proteomes" id="UP000276588">
    <property type="component" value="Unassembled WGS sequence"/>
</dbReference>